<feature type="compositionally biased region" description="Polar residues" evidence="1">
    <location>
        <begin position="652"/>
        <end position="662"/>
    </location>
</feature>
<organism evidence="3 4">
    <name type="scientific">Adiantum capillus-veneris</name>
    <name type="common">Maidenhair fern</name>
    <dbReference type="NCBI Taxonomy" id="13818"/>
    <lineage>
        <taxon>Eukaryota</taxon>
        <taxon>Viridiplantae</taxon>
        <taxon>Streptophyta</taxon>
        <taxon>Embryophyta</taxon>
        <taxon>Tracheophyta</taxon>
        <taxon>Polypodiopsida</taxon>
        <taxon>Polypodiidae</taxon>
        <taxon>Polypodiales</taxon>
        <taxon>Pteridineae</taxon>
        <taxon>Pteridaceae</taxon>
        <taxon>Vittarioideae</taxon>
        <taxon>Adiantum</taxon>
    </lineage>
</organism>
<name>A0A9D4ZGB1_ADICA</name>
<dbReference type="OrthoDB" id="753279at2759"/>
<feature type="region of interest" description="Disordered" evidence="1">
    <location>
        <begin position="306"/>
        <end position="355"/>
    </location>
</feature>
<evidence type="ECO:0000259" key="2">
    <source>
        <dbReference type="Pfam" id="PF06972"/>
    </source>
</evidence>
<dbReference type="Proteomes" id="UP000886520">
    <property type="component" value="Chromosome 10"/>
</dbReference>
<dbReference type="PANTHER" id="PTHR46775:SF1">
    <property type="entry name" value="FLOCCULATION PROTEIN (DUF1296)"/>
    <property type="match status" value="1"/>
</dbReference>
<evidence type="ECO:0000313" key="3">
    <source>
        <dbReference type="EMBL" id="KAI5074379.1"/>
    </source>
</evidence>
<feature type="compositionally biased region" description="Low complexity" evidence="1">
    <location>
        <begin position="8"/>
        <end position="22"/>
    </location>
</feature>
<sequence>MTQGSRVGAAAGSSAASSSIAIPANARKVVQDLQEIVKISEEEIYAMLKECNMDPNETVQRLLNQDTFHEVKRRHKKKENLNKELGETRVRTAGVGSSMRGGRPRARGNYAPRYNSEFSSGGRGQAYGGRDNGTQQNGKNSNLAPGVPVDSQAQVKPVVHSTNENGPMATTAASGLAVVPNGSSQYTRVVQAPRASVGPGQATMADIVKSSAANHANAASAPLKVASQQPLYPPDGSLPSASDHVLHSYVDSLGGKQNLGTVGLERSVREFSPSLPLQAGSTSEPSEQGPPIRQLGAYRLDAFSSVNDGSAADSDIPSTSVPSSLPQELISSLEVSSEGPTVQSSSGSPEQPSSRAPIIASLHGRMVYQSQPQTLGSEKGSGLEWRPKSPVKAATPFQLFTSVNEAPSRSGTSQDDSMELFLNSTSKLQQLSIHGDQPVIIPDHLQVPEADRTHLNFGSFGEDFETNSNFVDDEEDDDKKSTVSVEDSLNDEETTIEQPPAPSLVSTSAVSIADSYKQQPLPSPVEALVGREDVKINMPAPVALPVSQPEVSKPETLVQQSVQHPILSSVHGYAGSGAVPQLTSGQFTYEAPETQTQEVSRPSSFVSYSDPSANANYYNPVFRPSPDLDARYAQFVSASSNKYGTGIPQMTGQGLSSSQEGGNSIALPTSGPAGQTSQAVSLSQSTLTIPQQHIPIQAYPSQHAGVPLTPFGANVFGIHFVPQSYGYTPPPYQHSYSGHGHTPLPQAPDIFFAPGSSYGAAGYPSSGAVPMKYAFSQYKPGGAAGNAPHTAVAAGYGNFSTSPSGFTTINSAVTSASASGYEDASGQQYKESNLFIPSQQPAQGSGVWIQNPPSRDMTGMQTNSYYNLLGQGQHTSFAHTQPMHAVPAAAYASLYNQSQSGSAPPAVHQLLQQPQALGAVGGVGTQSGAYQQQRQLNWPPNY</sequence>
<protein>
    <recommendedName>
        <fullName evidence="2">GBF-interacting protein 1 N-terminal domain-containing protein</fullName>
    </recommendedName>
</protein>
<dbReference type="InterPro" id="IPR009060">
    <property type="entry name" value="UBA-like_sf"/>
</dbReference>
<dbReference type="SUPFAM" id="SSF46934">
    <property type="entry name" value="UBA-like"/>
    <property type="match status" value="1"/>
</dbReference>
<dbReference type="EMBL" id="JABFUD020000010">
    <property type="protein sequence ID" value="KAI5074379.1"/>
    <property type="molecule type" value="Genomic_DNA"/>
</dbReference>
<gene>
    <name evidence="3" type="ORF">GOP47_0010340</name>
</gene>
<dbReference type="AlphaFoldDB" id="A0A9D4ZGB1"/>
<feature type="compositionally biased region" description="Low complexity" evidence="1">
    <location>
        <begin position="343"/>
        <end position="354"/>
    </location>
</feature>
<proteinExistence type="predicted"/>
<feature type="region of interest" description="Disordered" evidence="1">
    <location>
        <begin position="652"/>
        <end position="677"/>
    </location>
</feature>
<comment type="caution">
    <text evidence="3">The sequence shown here is derived from an EMBL/GenBank/DDBJ whole genome shotgun (WGS) entry which is preliminary data.</text>
</comment>
<dbReference type="InterPro" id="IPR044277">
    <property type="entry name" value="GIP1"/>
</dbReference>
<reference evidence="3" key="1">
    <citation type="submission" date="2021-01" db="EMBL/GenBank/DDBJ databases">
        <title>Adiantum capillus-veneris genome.</title>
        <authorList>
            <person name="Fang Y."/>
            <person name="Liao Q."/>
        </authorList>
    </citation>
    <scope>NUCLEOTIDE SEQUENCE</scope>
    <source>
        <strain evidence="3">H3</strain>
        <tissue evidence="3">Leaf</tissue>
    </source>
</reference>
<accession>A0A9D4ZGB1</accession>
<dbReference type="GO" id="GO:0051082">
    <property type="term" value="F:unfolded protein binding"/>
    <property type="evidence" value="ECO:0007669"/>
    <property type="project" value="TreeGrafter"/>
</dbReference>
<keyword evidence="4" id="KW-1185">Reference proteome</keyword>
<feature type="compositionally biased region" description="Gly residues" evidence="1">
    <location>
        <begin position="121"/>
        <end position="131"/>
    </location>
</feature>
<dbReference type="InterPro" id="IPR009719">
    <property type="entry name" value="GIP1_N"/>
</dbReference>
<feature type="compositionally biased region" description="Polar residues" evidence="1">
    <location>
        <begin position="316"/>
        <end position="342"/>
    </location>
</feature>
<evidence type="ECO:0000313" key="4">
    <source>
        <dbReference type="Proteomes" id="UP000886520"/>
    </source>
</evidence>
<feature type="region of interest" description="Disordered" evidence="1">
    <location>
        <begin position="1"/>
        <end position="23"/>
    </location>
</feature>
<feature type="compositionally biased region" description="Polar residues" evidence="1">
    <location>
        <begin position="132"/>
        <end position="143"/>
    </location>
</feature>
<feature type="region of interest" description="Disordered" evidence="1">
    <location>
        <begin position="93"/>
        <end position="148"/>
    </location>
</feature>
<evidence type="ECO:0000256" key="1">
    <source>
        <dbReference type="SAM" id="MobiDB-lite"/>
    </source>
</evidence>
<dbReference type="PANTHER" id="PTHR46775">
    <property type="entry name" value="FLOCCULATION PROTEIN (DUF1296)"/>
    <property type="match status" value="1"/>
</dbReference>
<feature type="domain" description="GBF-interacting protein 1 N-terminal" evidence="2">
    <location>
        <begin position="22"/>
        <end position="79"/>
    </location>
</feature>
<feature type="region of interest" description="Disordered" evidence="1">
    <location>
        <begin position="459"/>
        <end position="505"/>
    </location>
</feature>
<dbReference type="Pfam" id="PF06972">
    <property type="entry name" value="GIP1_N"/>
    <property type="match status" value="1"/>
</dbReference>